<name>Q01Q32_SOLUE</name>
<dbReference type="HOGENOM" id="CLU_489922_0_0_0"/>
<sequence length="556" mass="60339">MLLLPALIASGQPSFRADRVLPSGSARQAPLAPGMLVSIYGDHLGPTTQCSATDRPIYPTELCGVQVFLAGKPAGLLYVSENQINFKVPQDVPLTGDSELKVLHQQQTGTAQVRVGLESTSLSVEGEARVGAPVWIHIATPFGWNSVVQYPVSARPNDFGCNDIEVRRNGVLLPSIDLRPPAGGIAMGGPLCGNIGIEGGPLHTGRLPLHLLYHFTEPGVYEVRYTRRGMDPRDPSKFQLQSEWSPIHVLPRAPGPRAAQAAPAAAPELLSDYLPSLLSFADATALDAVVACLYHPNYSVRTYASAALAYWPQAEADARVDRELPARGPSDMTVEGTLQRHPEMLALVLPYLKSNDPTLLRGVLTGVSRWIYAHPADVQAETALIAAAEHVIASSDEQTVVNYAAALGTVRDPRAGALLWNLVQRNVAREQALIAISWRKDPRDLPRLAALLESPAAGDPLSYKLASLPYALRNSFGDAALPYLESALKNSEFVWVRTNAARELILAGRPSGFAFVAQAIEQKTRYVREMVQFVQDRFPELRGRDDDAVLAFLRAR</sequence>
<dbReference type="eggNOG" id="COG1413">
    <property type="taxonomic scope" value="Bacteria"/>
</dbReference>
<dbReference type="InterPro" id="IPR011989">
    <property type="entry name" value="ARM-like"/>
</dbReference>
<reference evidence="1" key="1">
    <citation type="submission" date="2006-10" db="EMBL/GenBank/DDBJ databases">
        <title>Complete sequence of Solibacter usitatus Ellin6076.</title>
        <authorList>
            <consortium name="US DOE Joint Genome Institute"/>
            <person name="Copeland A."/>
            <person name="Lucas S."/>
            <person name="Lapidus A."/>
            <person name="Barry K."/>
            <person name="Detter J.C."/>
            <person name="Glavina del Rio T."/>
            <person name="Hammon N."/>
            <person name="Israni S."/>
            <person name="Dalin E."/>
            <person name="Tice H."/>
            <person name="Pitluck S."/>
            <person name="Thompson L.S."/>
            <person name="Brettin T."/>
            <person name="Bruce D."/>
            <person name="Han C."/>
            <person name="Tapia R."/>
            <person name="Gilna P."/>
            <person name="Schmutz J."/>
            <person name="Larimer F."/>
            <person name="Land M."/>
            <person name="Hauser L."/>
            <person name="Kyrpides N."/>
            <person name="Mikhailova N."/>
            <person name="Janssen P.H."/>
            <person name="Kuske C.R."/>
            <person name="Richardson P."/>
        </authorList>
    </citation>
    <scope>NUCLEOTIDE SEQUENCE</scope>
    <source>
        <strain evidence="1">Ellin6076</strain>
    </source>
</reference>
<dbReference type="EMBL" id="CP000473">
    <property type="protein sequence ID" value="ABJ88238.1"/>
    <property type="molecule type" value="Genomic_DNA"/>
</dbReference>
<dbReference type="KEGG" id="sus:Acid_7327"/>
<dbReference type="Gene3D" id="1.25.10.10">
    <property type="entry name" value="Leucine-rich Repeat Variant"/>
    <property type="match status" value="1"/>
</dbReference>
<proteinExistence type="predicted"/>
<accession>Q01Q32</accession>
<dbReference type="InterPro" id="IPR016024">
    <property type="entry name" value="ARM-type_fold"/>
</dbReference>
<organism evidence="1">
    <name type="scientific">Solibacter usitatus (strain Ellin6076)</name>
    <dbReference type="NCBI Taxonomy" id="234267"/>
    <lineage>
        <taxon>Bacteria</taxon>
        <taxon>Pseudomonadati</taxon>
        <taxon>Acidobacteriota</taxon>
        <taxon>Terriglobia</taxon>
        <taxon>Bryobacterales</taxon>
        <taxon>Solibacteraceae</taxon>
        <taxon>Candidatus Solibacter</taxon>
    </lineage>
</organism>
<dbReference type="InterPro" id="IPR017803">
    <property type="entry name" value="CHP03437_C"/>
</dbReference>
<gene>
    <name evidence="1" type="ordered locus">Acid_7327</name>
</gene>
<protein>
    <submittedName>
        <fullName evidence="1">Uncharacterized protein</fullName>
    </submittedName>
</protein>
<evidence type="ECO:0000313" key="1">
    <source>
        <dbReference type="EMBL" id="ABJ88238.1"/>
    </source>
</evidence>
<dbReference type="InParanoid" id="Q01Q32"/>
<dbReference type="AlphaFoldDB" id="Q01Q32"/>
<dbReference type="NCBIfam" id="TIGR03437">
    <property type="entry name" value="Soli_cterm"/>
    <property type="match status" value="1"/>
</dbReference>
<dbReference type="SUPFAM" id="SSF48371">
    <property type="entry name" value="ARM repeat"/>
    <property type="match status" value="1"/>
</dbReference>
<dbReference type="STRING" id="234267.Acid_7327"/>